<dbReference type="EnsemblPlants" id="ONIVA05G09320.1">
    <property type="protein sequence ID" value="ONIVA05G09320.1"/>
    <property type="gene ID" value="ONIVA05G09320"/>
</dbReference>
<reference evidence="2" key="1">
    <citation type="submission" date="2015-04" db="UniProtKB">
        <authorList>
            <consortium name="EnsemblPlants"/>
        </authorList>
    </citation>
    <scope>IDENTIFICATION</scope>
    <source>
        <strain evidence="2">SL10</strain>
    </source>
</reference>
<feature type="region of interest" description="Disordered" evidence="1">
    <location>
        <begin position="74"/>
        <end position="110"/>
    </location>
</feature>
<evidence type="ECO:0000313" key="2">
    <source>
        <dbReference type="EnsemblPlants" id="ONIVA05G09320.1"/>
    </source>
</evidence>
<sequence>MVGGPGSRCARSGKLREMGFYGVEQWRQFVASPYICVGVTTVAKYRAVIGNELRVGGSGAVLMALLGVTESGFRGTYQNEQPSSSPAAADGGARGSSADGGGGGGRTPGGTVLAARVELVHGLRMAATSPFSACSGVGEADAEATSAPTARAHQHRIR</sequence>
<dbReference type="AlphaFoldDB" id="A0A0E0HBJ6"/>
<protein>
    <submittedName>
        <fullName evidence="2">Uncharacterized protein</fullName>
    </submittedName>
</protein>
<proteinExistence type="predicted"/>
<dbReference type="Proteomes" id="UP000006591">
    <property type="component" value="Chromosome 5"/>
</dbReference>
<dbReference type="HOGENOM" id="CLU_1672107_0_0_1"/>
<evidence type="ECO:0000256" key="1">
    <source>
        <dbReference type="SAM" id="MobiDB-lite"/>
    </source>
</evidence>
<dbReference type="Gramene" id="ONIVA05G09320.1">
    <property type="protein sequence ID" value="ONIVA05G09320.1"/>
    <property type="gene ID" value="ONIVA05G09320"/>
</dbReference>
<accession>A0A0E0HBJ6</accession>
<reference evidence="2" key="2">
    <citation type="submission" date="2018-04" db="EMBL/GenBank/DDBJ databases">
        <title>OnivRS2 (Oryza nivara Reference Sequence Version 2).</title>
        <authorList>
            <person name="Zhang J."/>
            <person name="Kudrna D."/>
            <person name="Lee S."/>
            <person name="Talag J."/>
            <person name="Rajasekar S."/>
            <person name="Welchert J."/>
            <person name="Hsing Y.-I."/>
            <person name="Wing R.A."/>
        </authorList>
    </citation>
    <scope>NUCLEOTIDE SEQUENCE [LARGE SCALE GENOMIC DNA]</scope>
    <source>
        <strain evidence="2">SL10</strain>
    </source>
</reference>
<feature type="compositionally biased region" description="Gly residues" evidence="1">
    <location>
        <begin position="92"/>
        <end position="108"/>
    </location>
</feature>
<evidence type="ECO:0000313" key="3">
    <source>
        <dbReference type="Proteomes" id="UP000006591"/>
    </source>
</evidence>
<organism evidence="2">
    <name type="scientific">Oryza nivara</name>
    <name type="common">Indian wild rice</name>
    <name type="synonym">Oryza sativa f. spontanea</name>
    <dbReference type="NCBI Taxonomy" id="4536"/>
    <lineage>
        <taxon>Eukaryota</taxon>
        <taxon>Viridiplantae</taxon>
        <taxon>Streptophyta</taxon>
        <taxon>Embryophyta</taxon>
        <taxon>Tracheophyta</taxon>
        <taxon>Spermatophyta</taxon>
        <taxon>Magnoliopsida</taxon>
        <taxon>Liliopsida</taxon>
        <taxon>Poales</taxon>
        <taxon>Poaceae</taxon>
        <taxon>BOP clade</taxon>
        <taxon>Oryzoideae</taxon>
        <taxon>Oryzeae</taxon>
        <taxon>Oryzinae</taxon>
        <taxon>Oryza</taxon>
    </lineage>
</organism>
<keyword evidence="3" id="KW-1185">Reference proteome</keyword>
<name>A0A0E0HBJ6_ORYNI</name>